<dbReference type="InterPro" id="IPR028082">
    <property type="entry name" value="Peripla_BP_I"/>
</dbReference>
<evidence type="ECO:0000256" key="4">
    <source>
        <dbReference type="SAM" id="MobiDB-lite"/>
    </source>
</evidence>
<feature type="compositionally biased region" description="Low complexity" evidence="4">
    <location>
        <begin position="9"/>
        <end position="31"/>
    </location>
</feature>
<dbReference type="InterPro" id="IPR010982">
    <property type="entry name" value="Lambda_DNA-bd_dom_sf"/>
</dbReference>
<evidence type="ECO:0000256" key="1">
    <source>
        <dbReference type="ARBA" id="ARBA00023015"/>
    </source>
</evidence>
<evidence type="ECO:0000313" key="6">
    <source>
        <dbReference type="EMBL" id="CCI83790.1"/>
    </source>
</evidence>
<organism evidence="6 7">
    <name type="scientific">Corynebacterium otitidis ATCC 51513</name>
    <dbReference type="NCBI Taxonomy" id="883169"/>
    <lineage>
        <taxon>Bacteria</taxon>
        <taxon>Bacillati</taxon>
        <taxon>Actinomycetota</taxon>
        <taxon>Actinomycetes</taxon>
        <taxon>Mycobacteriales</taxon>
        <taxon>Corynebacteriaceae</taxon>
        <taxon>Corynebacterium</taxon>
    </lineage>
</organism>
<dbReference type="AlphaFoldDB" id="I7KJR9"/>
<evidence type="ECO:0000256" key="2">
    <source>
        <dbReference type="ARBA" id="ARBA00023125"/>
    </source>
</evidence>
<evidence type="ECO:0000313" key="7">
    <source>
        <dbReference type="Proteomes" id="UP000011016"/>
    </source>
</evidence>
<name>I7KJR9_9CORY</name>
<proteinExistence type="predicted"/>
<comment type="caution">
    <text evidence="6">The sequence shown here is derived from an EMBL/GenBank/DDBJ whole genome shotgun (WGS) entry which is preliminary data.</text>
</comment>
<protein>
    <submittedName>
        <fullName evidence="6">Putative HTH-type transcriptional regulator</fullName>
    </submittedName>
</protein>
<dbReference type="PANTHER" id="PTHR30146:SF138">
    <property type="entry name" value="TRANSCRIPTIONAL REGULATORY PROTEIN"/>
    <property type="match status" value="1"/>
</dbReference>
<reference evidence="6 7" key="1">
    <citation type="journal article" date="2012" name="J. Bacteriol.">
        <title>Draft Genome Sequence of Turicella otitidis ATCC 51513, Isolated from Middle Ear Fluid from a Child with Otitis Media.</title>
        <authorList>
            <person name="Brinkrolf K."/>
            <person name="Schneider J."/>
            <person name="Knecht M."/>
            <person name="Ruckert C."/>
            <person name="Tauch A."/>
        </authorList>
    </citation>
    <scope>NUCLEOTIDE SEQUENCE [LARGE SCALE GENOMIC DNA]</scope>
    <source>
        <strain evidence="6 7">ATCC 51513</strain>
    </source>
</reference>
<keyword evidence="2" id="KW-0238">DNA-binding</keyword>
<evidence type="ECO:0000256" key="3">
    <source>
        <dbReference type="ARBA" id="ARBA00023163"/>
    </source>
</evidence>
<gene>
    <name evidence="6" type="primary">celR</name>
    <name evidence="6" type="ORF">BN46_1064</name>
</gene>
<dbReference type="SUPFAM" id="SSF53822">
    <property type="entry name" value="Periplasmic binding protein-like I"/>
    <property type="match status" value="1"/>
</dbReference>
<dbReference type="CDD" id="cd01392">
    <property type="entry name" value="HTH_LacI"/>
    <property type="match status" value="1"/>
</dbReference>
<dbReference type="SUPFAM" id="SSF47413">
    <property type="entry name" value="lambda repressor-like DNA-binding domains"/>
    <property type="match status" value="1"/>
</dbReference>
<feature type="region of interest" description="Disordered" evidence="4">
    <location>
        <begin position="1"/>
        <end position="31"/>
    </location>
</feature>
<feature type="region of interest" description="Disordered" evidence="4">
    <location>
        <begin position="387"/>
        <end position="421"/>
    </location>
</feature>
<dbReference type="CDD" id="cd06279">
    <property type="entry name" value="PBP1_LacI-like"/>
    <property type="match status" value="1"/>
</dbReference>
<sequence>MKGKRKPSARQAKPGRQGAAGPPRAAPAGPGRAALTLLSSAAMPLRRSQSTTLAALARELGVSRTTVSNAYNHPEQLSAELRKKILAAARRRGYPGPNPAARSLRTRRTGAIGVVLTEDLGYAFDDLASVDFLAGVAEAGHGTRTSLNLLPLGADGSAGGELIAGASVDGFIVYSVAAEDPALNAALGRGLPTVVVGQPGSLPKARRGRAPAGFVGIEDRPAIRPAVRELTRAGHRRIGVLAIRLFRERSQEGPVAAAAVGGADFHIQRDRVLGVLDECLAAGVDPDSVPVVSRHINDPANARSAAAELLDSNPGLTAVACTTDTMALGVLDECAARGWAVPERLSVTGFDGIRPALERGLTTVVQPNRAKGVAAAEMLAGLVANGREDGAASPPEGRGGFARAELLETSLHPGGSVAAPR</sequence>
<dbReference type="Pfam" id="PF00356">
    <property type="entry name" value="LacI"/>
    <property type="match status" value="1"/>
</dbReference>
<keyword evidence="1" id="KW-0805">Transcription regulation</keyword>
<dbReference type="PANTHER" id="PTHR30146">
    <property type="entry name" value="LACI-RELATED TRANSCRIPTIONAL REPRESSOR"/>
    <property type="match status" value="1"/>
</dbReference>
<dbReference type="GO" id="GO:0003700">
    <property type="term" value="F:DNA-binding transcription factor activity"/>
    <property type="evidence" value="ECO:0007669"/>
    <property type="project" value="TreeGrafter"/>
</dbReference>
<keyword evidence="3" id="KW-0804">Transcription</keyword>
<dbReference type="Pfam" id="PF13377">
    <property type="entry name" value="Peripla_BP_3"/>
    <property type="match status" value="1"/>
</dbReference>
<dbReference type="PROSITE" id="PS50932">
    <property type="entry name" value="HTH_LACI_2"/>
    <property type="match status" value="1"/>
</dbReference>
<dbReference type="Proteomes" id="UP000011016">
    <property type="component" value="Unassembled WGS sequence"/>
</dbReference>
<dbReference type="EMBL" id="CAJZ01000149">
    <property type="protein sequence ID" value="CCI83790.1"/>
    <property type="molecule type" value="Genomic_DNA"/>
</dbReference>
<dbReference type="InterPro" id="IPR046335">
    <property type="entry name" value="LacI/GalR-like_sensor"/>
</dbReference>
<dbReference type="GO" id="GO:0000976">
    <property type="term" value="F:transcription cis-regulatory region binding"/>
    <property type="evidence" value="ECO:0007669"/>
    <property type="project" value="TreeGrafter"/>
</dbReference>
<dbReference type="InterPro" id="IPR000843">
    <property type="entry name" value="HTH_LacI"/>
</dbReference>
<dbReference type="Gene3D" id="1.10.260.40">
    <property type="entry name" value="lambda repressor-like DNA-binding domains"/>
    <property type="match status" value="1"/>
</dbReference>
<dbReference type="SMART" id="SM00354">
    <property type="entry name" value="HTH_LACI"/>
    <property type="match status" value="1"/>
</dbReference>
<accession>I7KJR9</accession>
<feature type="domain" description="HTH lacI-type" evidence="5">
    <location>
        <begin position="51"/>
        <end position="106"/>
    </location>
</feature>
<evidence type="ECO:0000259" key="5">
    <source>
        <dbReference type="PROSITE" id="PS50932"/>
    </source>
</evidence>
<dbReference type="Gene3D" id="3.40.50.2300">
    <property type="match status" value="2"/>
</dbReference>